<evidence type="ECO:0000256" key="4">
    <source>
        <dbReference type="ARBA" id="ARBA00022842"/>
    </source>
</evidence>
<dbReference type="InterPro" id="IPR036691">
    <property type="entry name" value="Endo/exonu/phosph_ase_sf"/>
</dbReference>
<evidence type="ECO:0000259" key="6">
    <source>
        <dbReference type="Pfam" id="PF03372"/>
    </source>
</evidence>
<dbReference type="InterPro" id="IPR020847">
    <property type="entry name" value="AP_endonuclease_F1_BS"/>
</dbReference>
<dbReference type="GO" id="GO:0008081">
    <property type="term" value="F:phosphoric diester hydrolase activity"/>
    <property type="evidence" value="ECO:0007669"/>
    <property type="project" value="TreeGrafter"/>
</dbReference>
<keyword evidence="8" id="KW-1185">Reference proteome</keyword>
<gene>
    <name evidence="7" type="ORF">TorRG33x02_032210</name>
</gene>
<organism evidence="7 8">
    <name type="scientific">Trema orientale</name>
    <name type="common">Charcoal tree</name>
    <name type="synonym">Celtis orientalis</name>
    <dbReference type="NCBI Taxonomy" id="63057"/>
    <lineage>
        <taxon>Eukaryota</taxon>
        <taxon>Viridiplantae</taxon>
        <taxon>Streptophyta</taxon>
        <taxon>Embryophyta</taxon>
        <taxon>Tracheophyta</taxon>
        <taxon>Spermatophyta</taxon>
        <taxon>Magnoliopsida</taxon>
        <taxon>eudicotyledons</taxon>
        <taxon>Gunneridae</taxon>
        <taxon>Pentapetalae</taxon>
        <taxon>rosids</taxon>
        <taxon>fabids</taxon>
        <taxon>Rosales</taxon>
        <taxon>Cannabaceae</taxon>
        <taxon>Trema</taxon>
    </lineage>
</organism>
<keyword evidence="3" id="KW-0378">Hydrolase</keyword>
<dbReference type="EMBL" id="JXTC01000010">
    <property type="protein sequence ID" value="POO01038.1"/>
    <property type="molecule type" value="Genomic_DNA"/>
</dbReference>
<feature type="binding site" evidence="5">
    <location>
        <position position="7"/>
    </location>
    <ligand>
        <name>Mg(2+)</name>
        <dbReference type="ChEBI" id="CHEBI:18420"/>
        <label>1</label>
    </ligand>
</feature>
<dbReference type="GO" id="GO:0005634">
    <property type="term" value="C:nucleus"/>
    <property type="evidence" value="ECO:0007669"/>
    <property type="project" value="TreeGrafter"/>
</dbReference>
<dbReference type="Pfam" id="PF03372">
    <property type="entry name" value="Exo_endo_phos"/>
    <property type="match status" value="1"/>
</dbReference>
<dbReference type="GO" id="GO:0046872">
    <property type="term" value="F:metal ion binding"/>
    <property type="evidence" value="ECO:0007669"/>
    <property type="project" value="UniProtKB-KW"/>
</dbReference>
<keyword evidence="2 5" id="KW-0479">Metal-binding</keyword>
<proteinExistence type="inferred from homology"/>
<sequence>MKVFSWNIRGSGSTTKRRAIEEVICKANPDIVVLQETKKEVVDKRLVGSIWRSCFKDWITLPSIGRAGVILIVWDVRRVKVINTLLGDFSVSILVEGDGETNWWFTGVYGPYSYNSRDNFWDELAGLWSLCGDRWYLGGDFN</sequence>
<dbReference type="InParanoid" id="A0A2P5FTA7"/>
<comment type="cofactor">
    <cofactor evidence="5">
        <name>Mg(2+)</name>
        <dbReference type="ChEBI" id="CHEBI:18420"/>
    </cofactor>
    <cofactor evidence="5">
        <name>Mn(2+)</name>
        <dbReference type="ChEBI" id="CHEBI:29035"/>
    </cofactor>
    <text evidence="5">Probably binds two magnesium or manganese ions per subunit.</text>
</comment>
<protein>
    <submittedName>
        <fullName evidence="7">AP endonuclease 1, binding site</fullName>
    </submittedName>
</protein>
<dbReference type="GO" id="GO:0003906">
    <property type="term" value="F:DNA-(apurinic or apyrimidinic site) endonuclease activity"/>
    <property type="evidence" value="ECO:0007669"/>
    <property type="project" value="TreeGrafter"/>
</dbReference>
<dbReference type="AlphaFoldDB" id="A0A2P5FTA7"/>
<evidence type="ECO:0000313" key="7">
    <source>
        <dbReference type="EMBL" id="POO01038.1"/>
    </source>
</evidence>
<dbReference type="STRING" id="63057.A0A2P5FTA7"/>
<keyword evidence="7" id="KW-0540">Nuclease</keyword>
<dbReference type="OrthoDB" id="1718935at2759"/>
<dbReference type="GO" id="GO:0003677">
    <property type="term" value="F:DNA binding"/>
    <property type="evidence" value="ECO:0007669"/>
    <property type="project" value="InterPro"/>
</dbReference>
<evidence type="ECO:0000256" key="3">
    <source>
        <dbReference type="ARBA" id="ARBA00022801"/>
    </source>
</evidence>
<dbReference type="PANTHER" id="PTHR22748:SF19">
    <property type="entry name" value="ENDONUCLEASE_EXONUCLEASE_PHOSPHATASE DOMAIN-CONTAINING PROTEIN"/>
    <property type="match status" value="1"/>
</dbReference>
<feature type="domain" description="Endonuclease/exonuclease/phosphatase" evidence="6">
    <location>
        <begin position="5"/>
        <end position="142"/>
    </location>
</feature>
<evidence type="ECO:0000256" key="1">
    <source>
        <dbReference type="ARBA" id="ARBA00007092"/>
    </source>
</evidence>
<evidence type="ECO:0000256" key="5">
    <source>
        <dbReference type="PIRSR" id="PIRSR604808-2"/>
    </source>
</evidence>
<name>A0A2P5FTA7_TREOI</name>
<comment type="caution">
    <text evidence="7">The sequence shown here is derived from an EMBL/GenBank/DDBJ whole genome shotgun (WGS) entry which is preliminary data.</text>
</comment>
<dbReference type="GO" id="GO:0008311">
    <property type="term" value="F:double-stranded DNA 3'-5' DNA exonuclease activity"/>
    <property type="evidence" value="ECO:0007669"/>
    <property type="project" value="TreeGrafter"/>
</dbReference>
<comment type="similarity">
    <text evidence="1">Belongs to the DNA repair enzymes AP/ExoA family.</text>
</comment>
<dbReference type="PROSITE" id="PS00726">
    <property type="entry name" value="AP_NUCLEASE_F1_1"/>
    <property type="match status" value="1"/>
</dbReference>
<dbReference type="GO" id="GO:0006284">
    <property type="term" value="P:base-excision repair"/>
    <property type="evidence" value="ECO:0007669"/>
    <property type="project" value="TreeGrafter"/>
</dbReference>
<accession>A0A2P5FTA7</accession>
<dbReference type="Proteomes" id="UP000237000">
    <property type="component" value="Unassembled WGS sequence"/>
</dbReference>
<feature type="non-terminal residue" evidence="7">
    <location>
        <position position="142"/>
    </location>
</feature>
<dbReference type="Gene3D" id="3.60.10.10">
    <property type="entry name" value="Endonuclease/exonuclease/phosphatase"/>
    <property type="match status" value="1"/>
</dbReference>
<evidence type="ECO:0000313" key="8">
    <source>
        <dbReference type="Proteomes" id="UP000237000"/>
    </source>
</evidence>
<dbReference type="InterPro" id="IPR004808">
    <property type="entry name" value="AP_endonuc_1"/>
</dbReference>
<dbReference type="SUPFAM" id="SSF56219">
    <property type="entry name" value="DNase I-like"/>
    <property type="match status" value="1"/>
</dbReference>
<feature type="binding site" evidence="5">
    <location>
        <position position="36"/>
    </location>
    <ligand>
        <name>Mg(2+)</name>
        <dbReference type="ChEBI" id="CHEBI:18420"/>
        <label>1</label>
    </ligand>
</feature>
<keyword evidence="5" id="KW-0464">Manganese</keyword>
<dbReference type="PANTHER" id="PTHR22748">
    <property type="entry name" value="AP ENDONUCLEASE"/>
    <property type="match status" value="1"/>
</dbReference>
<dbReference type="InterPro" id="IPR005135">
    <property type="entry name" value="Endo/exonuclease/phosphatase"/>
</dbReference>
<reference evidence="8" key="1">
    <citation type="submission" date="2016-06" db="EMBL/GenBank/DDBJ databases">
        <title>Parallel loss of symbiosis genes in relatives of nitrogen-fixing non-legume Parasponia.</title>
        <authorList>
            <person name="Van Velzen R."/>
            <person name="Holmer R."/>
            <person name="Bu F."/>
            <person name="Rutten L."/>
            <person name="Van Zeijl A."/>
            <person name="Liu W."/>
            <person name="Santuari L."/>
            <person name="Cao Q."/>
            <person name="Sharma T."/>
            <person name="Shen D."/>
            <person name="Roswanjaya Y."/>
            <person name="Wardhani T."/>
            <person name="Kalhor M.S."/>
            <person name="Jansen J."/>
            <person name="Van den Hoogen J."/>
            <person name="Gungor B."/>
            <person name="Hartog M."/>
            <person name="Hontelez J."/>
            <person name="Verver J."/>
            <person name="Yang W.-C."/>
            <person name="Schijlen E."/>
            <person name="Repin R."/>
            <person name="Schilthuizen M."/>
            <person name="Schranz E."/>
            <person name="Heidstra R."/>
            <person name="Miyata K."/>
            <person name="Fedorova E."/>
            <person name="Kohlen W."/>
            <person name="Bisseling T."/>
            <person name="Smit S."/>
            <person name="Geurts R."/>
        </authorList>
    </citation>
    <scope>NUCLEOTIDE SEQUENCE [LARGE SCALE GENOMIC DNA]</scope>
    <source>
        <strain evidence="8">cv. RG33-2</strain>
    </source>
</reference>
<keyword evidence="7" id="KW-0255">Endonuclease</keyword>
<keyword evidence="4 5" id="KW-0460">Magnesium</keyword>
<evidence type="ECO:0000256" key="2">
    <source>
        <dbReference type="ARBA" id="ARBA00022723"/>
    </source>
</evidence>